<feature type="transmembrane region" description="Helical" evidence="1">
    <location>
        <begin position="731"/>
        <end position="751"/>
    </location>
</feature>
<keyword evidence="1" id="KW-0472">Membrane</keyword>
<gene>
    <name evidence="2" type="ORF">GKC30_06975</name>
</gene>
<proteinExistence type="predicted"/>
<reference evidence="2 3" key="1">
    <citation type="submission" date="2019-11" db="EMBL/GenBank/DDBJ databases">
        <title>Pseudodesulfovibrio alkaliphilus, sp. nov., an alkaliphilic sulfate-reducing bacteria from mud volcano of Taman peninsula, Russia.</title>
        <authorList>
            <person name="Frolova A."/>
            <person name="Merkel A.Y."/>
            <person name="Slobodkin A.I."/>
        </authorList>
    </citation>
    <scope>NUCLEOTIDE SEQUENCE [LARGE SCALE GENOMIC DNA]</scope>
    <source>
        <strain evidence="2 3">F-1</strain>
    </source>
</reference>
<keyword evidence="1" id="KW-0812">Transmembrane</keyword>
<sequence length="1032" mass="115381">MPRIPRIFFDPSDHQLLAVVNDVLDPARRQGRDVKTLLEPFLHPNGIKALASSANLRIAYAVVSLLGSLETGLASERLQALRSLRDEVLTAPTGFMRCNTARVLLQIMKELVRAPRGSLEQLKLAHEFRVAATGRPRMIRAQLAKYHLMEMPEAWNQLTFDDRVHDANTKGRKSPTHLIMDAWIKGIRRLTVVYYNFVRPDVARELLEAARIMEVEVHIGVELAARHRERFVNIIWEPKGFTEQGDYLRFLESGPMRDFMAQGREASGFRRKYVFAALEAFNNQHRASILREFGLDLPRLVREEFEGFVGSGQPSLLHLGGFIHRTALPLMRERADALRREFAATDDPDARRDIEMQMDTLDALDADTFVQRYLLPGDNPGLPNPMAPSADDPELLTLSPPDLMHRLRGLHSVNRFVLNTVDLTQADVIELLYDARGMINHLELFSLRDVADNRFRDGEDLGALREALNQGDVVALKRILLENIDQLCLGDMDCAESDEAVKLREILADINTLAGLYRHNSLHTCIGSGSTGHSSRSFGMGFAVLETLPARAAHLAREGSRRGLGRGVCLPIATTVRERHTYWPVEAVTPLGRRVRAALERVPVLRRLGQAREVDYISERTRITPGRCGNIAMLGGLTETSNGLSLAEPGPRHRADRLSPFYLNTTLRNWLKVLLGFIPAFLTFSLSKDWWLLAYLGAFIWLGITAGRNVVQSVLGGGGVGSLSLLRWHQYVNWSRIADSLMFTGFSVPLLDWLCKGVLLDAGLGINTATSPVLLYAVMGLTNGLYIFSHNMFRGLPREAAFWNLFRSALSIPLAVAFNWAAGLALAAGGVAQVDPVLQQWAAVISKLASDCVAGAIEGLADRGANVRLRLWDYRGKIAQVLSVYARLDSLFPERDTLRMMADPETMVSEVRKLRERGEVVDELDKAVMLNALDLLTFWMYQPRAATALAALLREMKPEERRIFFTSQLVLLRERDVSQLFVDGVVGRNFSRALSFYLVRYPGYLKALDRMLLRLGTPGHVGSGDAGRGEIV</sequence>
<dbReference type="AlphaFoldDB" id="A0A7K1KN60"/>
<name>A0A7K1KN60_9BACT</name>
<accession>A0A7K1KN60</accession>
<evidence type="ECO:0000256" key="1">
    <source>
        <dbReference type="SAM" id="Phobius"/>
    </source>
</evidence>
<comment type="caution">
    <text evidence="2">The sequence shown here is derived from an EMBL/GenBank/DDBJ whole genome shotgun (WGS) entry which is preliminary data.</text>
</comment>
<evidence type="ECO:0000313" key="3">
    <source>
        <dbReference type="Proteomes" id="UP000461162"/>
    </source>
</evidence>
<dbReference type="Proteomes" id="UP000461162">
    <property type="component" value="Unassembled WGS sequence"/>
</dbReference>
<organism evidence="2 3">
    <name type="scientific">Pseudodesulfovibrio alkaliphilus</name>
    <dbReference type="NCBI Taxonomy" id="2661613"/>
    <lineage>
        <taxon>Bacteria</taxon>
        <taxon>Pseudomonadati</taxon>
        <taxon>Thermodesulfobacteriota</taxon>
        <taxon>Desulfovibrionia</taxon>
        <taxon>Desulfovibrionales</taxon>
        <taxon>Desulfovibrionaceae</taxon>
    </lineage>
</organism>
<keyword evidence="1" id="KW-1133">Transmembrane helix</keyword>
<evidence type="ECO:0000313" key="2">
    <source>
        <dbReference type="EMBL" id="MUM77371.1"/>
    </source>
</evidence>
<protein>
    <submittedName>
        <fullName evidence="2">Uncharacterized protein</fullName>
    </submittedName>
</protein>
<keyword evidence="3" id="KW-1185">Reference proteome</keyword>
<feature type="transmembrane region" description="Helical" evidence="1">
    <location>
        <begin position="771"/>
        <end position="788"/>
    </location>
</feature>
<dbReference type="EMBL" id="WODC01000003">
    <property type="protein sequence ID" value="MUM77371.1"/>
    <property type="molecule type" value="Genomic_DNA"/>
</dbReference>
<feature type="transmembrane region" description="Helical" evidence="1">
    <location>
        <begin position="692"/>
        <end position="711"/>
    </location>
</feature>
<feature type="transmembrane region" description="Helical" evidence="1">
    <location>
        <begin position="809"/>
        <end position="832"/>
    </location>
</feature>